<proteinExistence type="inferred from homology"/>
<dbReference type="AlphaFoldDB" id="A0A3L8DMQ4"/>
<dbReference type="Pfam" id="PF00075">
    <property type="entry name" value="RNase_H"/>
    <property type="match status" value="1"/>
</dbReference>
<comment type="similarity">
    <text evidence="4 10">Belongs to the RNase H family.</text>
</comment>
<keyword evidence="5 10" id="KW-0540">Nuclease</keyword>
<comment type="function">
    <text evidence="3 10">Endonuclease that specifically degrades the RNA of RNA-DNA hybrids.</text>
</comment>
<dbReference type="PANTHER" id="PTHR10642:SF26">
    <property type="entry name" value="RIBONUCLEASE H1"/>
    <property type="match status" value="1"/>
</dbReference>
<dbReference type="SUPFAM" id="SSF53098">
    <property type="entry name" value="Ribonuclease H-like"/>
    <property type="match status" value="1"/>
</dbReference>
<keyword evidence="8 10" id="KW-0378">Hydrolase</keyword>
<evidence type="ECO:0000256" key="7">
    <source>
        <dbReference type="ARBA" id="ARBA00022759"/>
    </source>
</evidence>
<dbReference type="EMBL" id="QOIP01000006">
    <property type="protein sequence ID" value="RLU21661.1"/>
    <property type="molecule type" value="Genomic_DNA"/>
</dbReference>
<dbReference type="InterPro" id="IPR017067">
    <property type="entry name" value="RNase_H1_euk"/>
</dbReference>
<comment type="catalytic activity">
    <reaction evidence="1 10">
        <text>Endonucleolytic cleavage to 5'-phosphomonoester.</text>
        <dbReference type="EC" id="3.1.26.4"/>
    </reaction>
</comment>
<dbReference type="Pfam" id="PF01693">
    <property type="entry name" value="Cauli_VI"/>
    <property type="match status" value="1"/>
</dbReference>
<name>A0A3L8DMQ4_OOCBI</name>
<keyword evidence="7 10" id="KW-0255">Endonuclease</keyword>
<evidence type="ECO:0000256" key="9">
    <source>
        <dbReference type="ARBA" id="ARBA00022842"/>
    </source>
</evidence>
<dbReference type="InterPro" id="IPR002156">
    <property type="entry name" value="RNaseH_domain"/>
</dbReference>
<dbReference type="OrthoDB" id="407198at2759"/>
<dbReference type="InterPro" id="IPR036397">
    <property type="entry name" value="RNaseH_sf"/>
</dbReference>
<dbReference type="FunFam" id="3.40.970.10:FF:000002">
    <property type="entry name" value="Ribonuclease H"/>
    <property type="match status" value="1"/>
</dbReference>
<evidence type="ECO:0000256" key="3">
    <source>
        <dbReference type="ARBA" id="ARBA00004065"/>
    </source>
</evidence>
<accession>A0A3L8DMQ4</accession>
<dbReference type="PROSITE" id="PS50879">
    <property type="entry name" value="RNASE_H_1"/>
    <property type="match status" value="1"/>
</dbReference>
<comment type="caution">
    <text evidence="13">The sequence shown here is derived from an EMBL/GenBank/DDBJ whole genome shotgun (WGS) entry which is preliminary data.</text>
</comment>
<dbReference type="CDD" id="cd09280">
    <property type="entry name" value="RNase_HI_eukaryote_like"/>
    <property type="match status" value="1"/>
</dbReference>
<protein>
    <recommendedName>
        <fullName evidence="10">Ribonuclease H1</fullName>
        <shortName evidence="10">RNase H1</shortName>
        <ecNumber evidence="10">3.1.26.4</ecNumber>
    </recommendedName>
</protein>
<comment type="cofactor">
    <cofactor evidence="2 10">
        <name>Mg(2+)</name>
        <dbReference type="ChEBI" id="CHEBI:18420"/>
    </cofactor>
</comment>
<dbReference type="GO" id="GO:0000287">
    <property type="term" value="F:magnesium ion binding"/>
    <property type="evidence" value="ECO:0007669"/>
    <property type="project" value="UniProtKB-UniRule"/>
</dbReference>
<gene>
    <name evidence="13" type="ORF">DMN91_006036</name>
</gene>
<evidence type="ECO:0000256" key="2">
    <source>
        <dbReference type="ARBA" id="ARBA00001946"/>
    </source>
</evidence>
<evidence type="ECO:0000256" key="11">
    <source>
        <dbReference type="SAM" id="MobiDB-lite"/>
    </source>
</evidence>
<evidence type="ECO:0000256" key="1">
    <source>
        <dbReference type="ARBA" id="ARBA00000077"/>
    </source>
</evidence>
<dbReference type="InterPro" id="IPR050092">
    <property type="entry name" value="RNase_H"/>
</dbReference>
<dbReference type="InterPro" id="IPR012337">
    <property type="entry name" value="RNaseH-like_sf"/>
</dbReference>
<dbReference type="InterPro" id="IPR037056">
    <property type="entry name" value="RNase_H1_N_sf"/>
</dbReference>
<dbReference type="Proteomes" id="UP000279307">
    <property type="component" value="Chromosome 6"/>
</dbReference>
<evidence type="ECO:0000256" key="4">
    <source>
        <dbReference type="ARBA" id="ARBA00005300"/>
    </source>
</evidence>
<dbReference type="Gene3D" id="3.30.420.10">
    <property type="entry name" value="Ribonuclease H-like superfamily/Ribonuclease H"/>
    <property type="match status" value="1"/>
</dbReference>
<dbReference type="SUPFAM" id="SSF55658">
    <property type="entry name" value="L9 N-domain-like"/>
    <property type="match status" value="1"/>
</dbReference>
<reference evidence="13" key="2">
    <citation type="submission" date="2018-07" db="EMBL/GenBank/DDBJ databases">
        <authorList>
            <person name="Mckenzie S.K."/>
            <person name="Kronauer D.J.C."/>
        </authorList>
    </citation>
    <scope>NUCLEOTIDE SEQUENCE</scope>
    <source>
        <strain evidence="13">Clonal line C1</strain>
    </source>
</reference>
<evidence type="ECO:0000259" key="12">
    <source>
        <dbReference type="PROSITE" id="PS50879"/>
    </source>
</evidence>
<reference evidence="13" key="1">
    <citation type="journal article" date="2018" name="Genome Res.">
        <title>The genomic architecture and molecular evolution of ant odorant receptors.</title>
        <authorList>
            <person name="McKenzie S.K."/>
            <person name="Kronauer D.J.C."/>
        </authorList>
    </citation>
    <scope>NUCLEOTIDE SEQUENCE [LARGE SCALE GENOMIC DNA]</scope>
    <source>
        <strain evidence="13">Clonal line C1</strain>
    </source>
</reference>
<keyword evidence="6 10" id="KW-0479">Metal-binding</keyword>
<dbReference type="GO" id="GO:0043137">
    <property type="term" value="P:DNA replication, removal of RNA primer"/>
    <property type="evidence" value="ECO:0007669"/>
    <property type="project" value="TreeGrafter"/>
</dbReference>
<dbReference type="InterPro" id="IPR011320">
    <property type="entry name" value="RNase_H1_N"/>
</dbReference>
<dbReference type="EC" id="3.1.26.4" evidence="10"/>
<evidence type="ECO:0000313" key="13">
    <source>
        <dbReference type="EMBL" id="RLU21661.1"/>
    </source>
</evidence>
<feature type="region of interest" description="Disordered" evidence="11">
    <location>
        <begin position="122"/>
        <end position="154"/>
    </location>
</feature>
<evidence type="ECO:0000256" key="5">
    <source>
        <dbReference type="ARBA" id="ARBA00022722"/>
    </source>
</evidence>
<evidence type="ECO:0000256" key="10">
    <source>
        <dbReference type="PIRNR" id="PIRNR036852"/>
    </source>
</evidence>
<dbReference type="Gene3D" id="3.40.970.10">
    <property type="entry name" value="Ribonuclease H1, N-terminal domain"/>
    <property type="match status" value="1"/>
</dbReference>
<keyword evidence="9 10" id="KW-0460">Magnesium</keyword>
<evidence type="ECO:0000256" key="8">
    <source>
        <dbReference type="ARBA" id="ARBA00022801"/>
    </source>
</evidence>
<dbReference type="PIRSF" id="PIRSF036852">
    <property type="entry name" value="Ribonuclease_H1_euk"/>
    <property type="match status" value="1"/>
</dbReference>
<dbReference type="InterPro" id="IPR009027">
    <property type="entry name" value="Ribosomal_bL9/RNase_H1_N"/>
</dbReference>
<dbReference type="GO" id="GO:0004523">
    <property type="term" value="F:RNA-DNA hybrid ribonuclease activity"/>
    <property type="evidence" value="ECO:0007669"/>
    <property type="project" value="UniProtKB-UniRule"/>
</dbReference>
<dbReference type="PANTHER" id="PTHR10642">
    <property type="entry name" value="RIBONUCLEASE H1"/>
    <property type="match status" value="1"/>
</dbReference>
<dbReference type="GO" id="GO:0003676">
    <property type="term" value="F:nucleic acid binding"/>
    <property type="evidence" value="ECO:0007669"/>
    <property type="project" value="UniProtKB-UniRule"/>
</dbReference>
<evidence type="ECO:0000256" key="6">
    <source>
        <dbReference type="ARBA" id="ARBA00022723"/>
    </source>
</evidence>
<sequence>MKSNLIFLARHCFFNKMPYYAVAKGRKPGIYATWDECSAQVNKFPGSIYKKFVTESEAQNFIKERSSSAVGTSSTKQQLISRVSKPMENILQRSRALPTQLFPLGSKRPAVAQEKSVLKRTLSTGNGVNDKLEQPNKKRKVVADSGATQSSEQNDKANFIMDEDGYVNVFTDGACSANGHKGARAGIGVWFQDDHPLNVSRPVEGRPTNNMAEIQAVTIAARQAKKAGIKKLKVNTDSKFLISCITQWMPRWKKRGWTTLNNKPVINKTELLEMEKELELLTVAWNHVNGHVGIHGNEMADKLAKEGSLSYKRSN</sequence>
<feature type="domain" description="RNase H type-1" evidence="12">
    <location>
        <begin position="163"/>
        <end position="309"/>
    </location>
</feature>
<organism evidence="13">
    <name type="scientific">Ooceraea biroi</name>
    <name type="common">Clonal raider ant</name>
    <name type="synonym">Cerapachys biroi</name>
    <dbReference type="NCBI Taxonomy" id="2015173"/>
    <lineage>
        <taxon>Eukaryota</taxon>
        <taxon>Metazoa</taxon>
        <taxon>Ecdysozoa</taxon>
        <taxon>Arthropoda</taxon>
        <taxon>Hexapoda</taxon>
        <taxon>Insecta</taxon>
        <taxon>Pterygota</taxon>
        <taxon>Neoptera</taxon>
        <taxon>Endopterygota</taxon>
        <taxon>Hymenoptera</taxon>
        <taxon>Apocrita</taxon>
        <taxon>Aculeata</taxon>
        <taxon>Formicoidea</taxon>
        <taxon>Formicidae</taxon>
        <taxon>Dorylinae</taxon>
        <taxon>Ooceraea</taxon>
    </lineage>
</organism>
<dbReference type="FunFam" id="3.30.420.10:FF:000115">
    <property type="entry name" value="Ribonuclease H"/>
    <property type="match status" value="1"/>
</dbReference>